<accession>A0AA38IVI8</accession>
<evidence type="ECO:0000313" key="4">
    <source>
        <dbReference type="Proteomes" id="UP001168821"/>
    </source>
</evidence>
<reference evidence="3" key="1">
    <citation type="journal article" date="2023" name="G3 (Bethesda)">
        <title>Whole genome assemblies of Zophobas morio and Tenebrio molitor.</title>
        <authorList>
            <person name="Kaur S."/>
            <person name="Stinson S.A."/>
            <person name="diCenzo G.C."/>
        </authorList>
    </citation>
    <scope>NUCLEOTIDE SEQUENCE</scope>
    <source>
        <strain evidence="3">QUZm001</strain>
    </source>
</reference>
<comment type="caution">
    <text evidence="3">The sequence shown here is derived from an EMBL/GenBank/DDBJ whole genome shotgun (WGS) entry which is preliminary data.</text>
</comment>
<feature type="coiled-coil region" evidence="1">
    <location>
        <begin position="260"/>
        <end position="472"/>
    </location>
</feature>
<evidence type="ECO:0000256" key="1">
    <source>
        <dbReference type="SAM" id="Coils"/>
    </source>
</evidence>
<proteinExistence type="predicted"/>
<protein>
    <submittedName>
        <fullName evidence="3">Uncharacterized protein</fullName>
    </submittedName>
</protein>
<dbReference type="Proteomes" id="UP001168821">
    <property type="component" value="Unassembled WGS sequence"/>
</dbReference>
<organism evidence="3 4">
    <name type="scientific">Zophobas morio</name>
    <dbReference type="NCBI Taxonomy" id="2755281"/>
    <lineage>
        <taxon>Eukaryota</taxon>
        <taxon>Metazoa</taxon>
        <taxon>Ecdysozoa</taxon>
        <taxon>Arthropoda</taxon>
        <taxon>Hexapoda</taxon>
        <taxon>Insecta</taxon>
        <taxon>Pterygota</taxon>
        <taxon>Neoptera</taxon>
        <taxon>Endopterygota</taxon>
        <taxon>Coleoptera</taxon>
        <taxon>Polyphaga</taxon>
        <taxon>Cucujiformia</taxon>
        <taxon>Tenebrionidae</taxon>
        <taxon>Zophobas</taxon>
    </lineage>
</organism>
<sequence length="551" mass="63999">MDLFETTLKVLENRSAAQENLTLSKQDLDQYEEYITELKQQLTALELHSNENTQILEVNNFSKLEFNSHSVETKMLFSLIHGYLQQTEESLSTISQRESVLNHLCAENDTRLKKAEQSFVNALKLMEILKKDETEKSLKEEDEIQKQICDTETQIGDAEQALTCTTQKYDEKFEELGQLRSELELLEDKVEMETQQQQSLIDEKESYGRQHLEEINSNNEMSNKIVEIEANMLSVSQKLQEILESNIEVLQKQISSQLKLEQLERETSELEMKILAIEHESDQTIQNMTQEIQSKKVLVEQTENKLADSKTKTNEITQEMQELNTKMNTLKDELATLQANFTADEKKSLENNNLEEIVQERDDLIKDNEKLVSLITDNEEKIKQKQKQLDLLRSIPNAEIVELTIKIKKFEAEAQKKTELENEISGIDLRNKSLQQNVEQHQSTIKELTATKQKLEREREENQDVLKSVALKCDLIHQEIKRLEAQKKERAKAVSKPPVKKTCSELPKQHSKKRSFGMSMESDSSIDGERLSYAEFMAKKKMLKENKKQKR</sequence>
<evidence type="ECO:0000313" key="3">
    <source>
        <dbReference type="EMBL" id="KAJ3663115.1"/>
    </source>
</evidence>
<feature type="coiled-coil region" evidence="1">
    <location>
        <begin position="169"/>
        <end position="203"/>
    </location>
</feature>
<keyword evidence="4" id="KW-1185">Reference proteome</keyword>
<feature type="region of interest" description="Disordered" evidence="2">
    <location>
        <begin position="487"/>
        <end position="524"/>
    </location>
</feature>
<dbReference type="EMBL" id="JALNTZ010000002">
    <property type="protein sequence ID" value="KAJ3663115.1"/>
    <property type="molecule type" value="Genomic_DNA"/>
</dbReference>
<dbReference type="AlphaFoldDB" id="A0AA38IVI8"/>
<keyword evidence="1" id="KW-0175">Coiled coil</keyword>
<gene>
    <name evidence="3" type="ORF">Zmor_007424</name>
</gene>
<name>A0AA38IVI8_9CUCU</name>
<feature type="coiled-coil region" evidence="1">
    <location>
        <begin position="21"/>
        <end position="48"/>
    </location>
</feature>
<evidence type="ECO:0000256" key="2">
    <source>
        <dbReference type="SAM" id="MobiDB-lite"/>
    </source>
</evidence>